<feature type="region of interest" description="Disordered" evidence="1">
    <location>
        <begin position="501"/>
        <end position="547"/>
    </location>
</feature>
<feature type="compositionally biased region" description="Basic and acidic residues" evidence="1">
    <location>
        <begin position="523"/>
        <end position="538"/>
    </location>
</feature>
<feature type="region of interest" description="Disordered" evidence="1">
    <location>
        <begin position="240"/>
        <end position="263"/>
    </location>
</feature>
<keyword evidence="2" id="KW-1133">Transmembrane helix</keyword>
<dbReference type="Proteomes" id="UP000054454">
    <property type="component" value="Unassembled WGS sequence"/>
</dbReference>
<gene>
    <name evidence="3" type="ORF">T552_04201</name>
</gene>
<dbReference type="RefSeq" id="XP_018224508.1">
    <property type="nucleotide sequence ID" value="XM_018372252.1"/>
</dbReference>
<protein>
    <submittedName>
        <fullName evidence="3">Uncharacterized protein</fullName>
    </submittedName>
</protein>
<keyword evidence="4" id="KW-1185">Reference proteome</keyword>
<dbReference type="VEuPathDB" id="FungiDB:T552_04201"/>
<accession>A0A0W4ZBV1</accession>
<reference evidence="4" key="1">
    <citation type="journal article" date="2016" name="Nat. Commun.">
        <title>Genome analysis of three Pneumocystis species reveals adaptation mechanisms to life exclusively in mammalian hosts.</title>
        <authorList>
            <person name="Ma L."/>
            <person name="Chen Z."/>
            <person name="Huang D.W."/>
            <person name="Kutty G."/>
            <person name="Ishihara M."/>
            <person name="Wang H."/>
            <person name="Abouelleil A."/>
            <person name="Bishop L."/>
            <person name="Davey E."/>
            <person name="Deng R."/>
            <person name="Deng X."/>
            <person name="Fan L."/>
            <person name="Fantoni G."/>
            <person name="Fitzgerald M."/>
            <person name="Gogineni E."/>
            <person name="Goldberg J.M."/>
            <person name="Handley G."/>
            <person name="Hu X."/>
            <person name="Huber C."/>
            <person name="Jiao X."/>
            <person name="Jones K."/>
            <person name="Levin J.Z."/>
            <person name="Liu Y."/>
            <person name="Macdonald P."/>
            <person name="Melnikov A."/>
            <person name="Raley C."/>
            <person name="Sassi M."/>
            <person name="Sherman B.T."/>
            <person name="Song X."/>
            <person name="Sykes S."/>
            <person name="Tran B."/>
            <person name="Walsh L."/>
            <person name="Xia Y."/>
            <person name="Yang J."/>
            <person name="Young S."/>
            <person name="Zeng Q."/>
            <person name="Zheng X."/>
            <person name="Stephens R."/>
            <person name="Nusbaum C."/>
            <person name="Birren B.W."/>
            <person name="Azadi P."/>
            <person name="Lempicki R.A."/>
            <person name="Cuomo C.A."/>
            <person name="Kovacs J.A."/>
        </authorList>
    </citation>
    <scope>NUCLEOTIDE SEQUENCE [LARGE SCALE GENOMIC DNA]</scope>
    <source>
        <strain evidence="4">B80</strain>
    </source>
</reference>
<feature type="transmembrane region" description="Helical" evidence="2">
    <location>
        <begin position="7"/>
        <end position="28"/>
    </location>
</feature>
<evidence type="ECO:0000256" key="1">
    <source>
        <dbReference type="SAM" id="MobiDB-lite"/>
    </source>
</evidence>
<dbReference type="AlphaFoldDB" id="A0A0W4ZBV1"/>
<keyword evidence="2" id="KW-0812">Transmembrane</keyword>
<dbReference type="EMBL" id="LFVZ01000015">
    <property type="protein sequence ID" value="KTW25928.1"/>
    <property type="molecule type" value="Genomic_DNA"/>
</dbReference>
<dbReference type="GeneID" id="28938455"/>
<evidence type="ECO:0000313" key="4">
    <source>
        <dbReference type="Proteomes" id="UP000054454"/>
    </source>
</evidence>
<evidence type="ECO:0000256" key="2">
    <source>
        <dbReference type="SAM" id="Phobius"/>
    </source>
</evidence>
<evidence type="ECO:0000313" key="3">
    <source>
        <dbReference type="EMBL" id="KTW25928.1"/>
    </source>
</evidence>
<sequence length="597" mass="70305">MCKKPHISGTFFGLGLKLFILFTVYKLFFVCPLEELSGTQVLLCRNYYYLRSAVDPYLKPVYYRYAWEQVEIARPYLEKVRERVKGYSKPVVEHARRQYEGNIYPYVLNGKECIYRYIKKHLVPLKARYLRGYDEICRDRLVGCIEYLVRVYRMYIFPGIYLGYETVIYMYQSKMGLRFLVKKVYPCIIEGLFWLKHLFLTYVLPKMNDFWITHVNPQLDRIYDRIFQYKSVDYNIVSETSSSSSSNRQGTSKGNIMDEKKNTHAPYDQTEEQLFSEILSLWTDRLNKIGKEIEKALIEDLIDVFLPVIYKKEKAIIENLLNELNSLVDSEISKIKDKIISKENVLKNTFYNIDDIKTAGKKIHAKALEIRNYLKSIENDCKKKIIKKSKLYFNQIITFQSEMASLFEVFIRLSTKDENYKNVYKRYFDFRNLIDPIEKQFFDSILNSTLSGVKKIRNLSIKAELAVNNIAGLAARQLKDFKSANTSNNFIQKLYHNPIDEENNASSGLNEESEDQSMASDNSKQETKQENEKFESEHPALNQDSKSYYTEKQINTNSYPSDNKNFMENIDDISSQTDTLHIQKEAIRYINFLSNIY</sequence>
<organism evidence="3 4">
    <name type="scientific">Pneumocystis carinii (strain B80)</name>
    <name type="common">Rat pneumocystis pneumonia agent</name>
    <name type="synonym">Pneumocystis carinii f. sp. carinii</name>
    <dbReference type="NCBI Taxonomy" id="1408658"/>
    <lineage>
        <taxon>Eukaryota</taxon>
        <taxon>Fungi</taxon>
        <taxon>Dikarya</taxon>
        <taxon>Ascomycota</taxon>
        <taxon>Taphrinomycotina</taxon>
        <taxon>Pneumocystomycetes</taxon>
        <taxon>Pneumocystaceae</taxon>
        <taxon>Pneumocystis</taxon>
    </lineage>
</organism>
<dbReference type="OrthoDB" id="3260408at2759"/>
<proteinExistence type="predicted"/>
<feature type="compositionally biased region" description="Polar residues" evidence="1">
    <location>
        <begin position="504"/>
        <end position="522"/>
    </location>
</feature>
<keyword evidence="2" id="KW-0472">Membrane</keyword>
<name>A0A0W4ZBV1_PNEC8</name>
<comment type="caution">
    <text evidence="3">The sequence shown here is derived from an EMBL/GenBank/DDBJ whole genome shotgun (WGS) entry which is preliminary data.</text>
</comment>